<dbReference type="PANTHER" id="PTHR13090">
    <property type="entry name" value="ARGININE-HYDROXYLASE NDUFAF5, MITOCHONDRIAL"/>
    <property type="match status" value="1"/>
</dbReference>
<dbReference type="AlphaFoldDB" id="A0A7W6M584"/>
<dbReference type="GO" id="GO:0008757">
    <property type="term" value="F:S-adenosylmethionine-dependent methyltransferase activity"/>
    <property type="evidence" value="ECO:0007669"/>
    <property type="project" value="InterPro"/>
</dbReference>
<evidence type="ECO:0000256" key="2">
    <source>
        <dbReference type="ARBA" id="ARBA00022679"/>
    </source>
</evidence>
<dbReference type="Pfam" id="PF08241">
    <property type="entry name" value="Methyltransf_11"/>
    <property type="match status" value="1"/>
</dbReference>
<evidence type="ECO:0000313" key="6">
    <source>
        <dbReference type="Proteomes" id="UP000565745"/>
    </source>
</evidence>
<evidence type="ECO:0000313" key="5">
    <source>
        <dbReference type="EMBL" id="MBB4172678.1"/>
    </source>
</evidence>
<keyword evidence="6" id="KW-1185">Reference proteome</keyword>
<evidence type="ECO:0000256" key="3">
    <source>
        <dbReference type="SAM" id="MobiDB-lite"/>
    </source>
</evidence>
<protein>
    <submittedName>
        <fullName evidence="5">SAM-dependent methyltransferase</fullName>
    </submittedName>
</protein>
<dbReference type="InterPro" id="IPR013216">
    <property type="entry name" value="Methyltransf_11"/>
</dbReference>
<gene>
    <name evidence="5" type="ORF">GGR93_000439</name>
</gene>
<comment type="caution">
    <text evidence="5">The sequence shown here is derived from an EMBL/GenBank/DDBJ whole genome shotgun (WGS) entry which is preliminary data.</text>
</comment>
<proteinExistence type="predicted"/>
<sequence>MTDSTALARHRARIKADALFLQETAADEIEDRMAMVNKPFKSIALVTGFPEFWSARFPKAVMIADTDTLSVEPQTHDLVIHAMSLHWANDPVGQLIQCRRALKPDGLFLSVAFGGETLTELRACLGQAESEVTGGLSPRVAPMADLRDMGGLLQRAGFALPVADQISQTVEYGDAYALMRDLRAMGENNALAGRLRKPTRRAVLHRAATLYRDAFSTAAGRISATFELTFLAGWAPSDSQPKPLRPGSAQSRLADALNAHETKLPD</sequence>
<feature type="domain" description="Methyltransferase type 11" evidence="4">
    <location>
        <begin position="61"/>
        <end position="109"/>
    </location>
</feature>
<keyword evidence="1 5" id="KW-0489">Methyltransferase</keyword>
<dbReference type="Gene3D" id="3.40.50.150">
    <property type="entry name" value="Vaccinia Virus protein VP39"/>
    <property type="match status" value="1"/>
</dbReference>
<dbReference type="PANTHER" id="PTHR13090:SF1">
    <property type="entry name" value="ARGININE-HYDROXYLASE NDUFAF5, MITOCHONDRIAL"/>
    <property type="match status" value="1"/>
</dbReference>
<dbReference type="Proteomes" id="UP000565745">
    <property type="component" value="Unassembled WGS sequence"/>
</dbReference>
<keyword evidence="2 5" id="KW-0808">Transferase</keyword>
<evidence type="ECO:0000259" key="4">
    <source>
        <dbReference type="Pfam" id="PF08241"/>
    </source>
</evidence>
<accession>A0A7W6M584</accession>
<evidence type="ECO:0000256" key="1">
    <source>
        <dbReference type="ARBA" id="ARBA00022603"/>
    </source>
</evidence>
<organism evidence="5 6">
    <name type="scientific">Sulfitobacter noctilucicola</name>
    <dbReference type="NCBI Taxonomy" id="1342301"/>
    <lineage>
        <taxon>Bacteria</taxon>
        <taxon>Pseudomonadati</taxon>
        <taxon>Pseudomonadota</taxon>
        <taxon>Alphaproteobacteria</taxon>
        <taxon>Rhodobacterales</taxon>
        <taxon>Roseobacteraceae</taxon>
        <taxon>Sulfitobacter</taxon>
    </lineage>
</organism>
<dbReference type="InterPro" id="IPR050602">
    <property type="entry name" value="Malonyl-ACP_OMT"/>
</dbReference>
<dbReference type="GO" id="GO:0032259">
    <property type="term" value="P:methylation"/>
    <property type="evidence" value="ECO:0007669"/>
    <property type="project" value="UniProtKB-KW"/>
</dbReference>
<dbReference type="InterPro" id="IPR029063">
    <property type="entry name" value="SAM-dependent_MTases_sf"/>
</dbReference>
<dbReference type="SUPFAM" id="SSF53335">
    <property type="entry name" value="S-adenosyl-L-methionine-dependent methyltransferases"/>
    <property type="match status" value="1"/>
</dbReference>
<dbReference type="EMBL" id="JACIFU010000001">
    <property type="protein sequence ID" value="MBB4172678.1"/>
    <property type="molecule type" value="Genomic_DNA"/>
</dbReference>
<reference evidence="5 6" key="1">
    <citation type="submission" date="2020-08" db="EMBL/GenBank/DDBJ databases">
        <title>Genomic Encyclopedia of Type Strains, Phase IV (KMG-IV): sequencing the most valuable type-strain genomes for metagenomic binning, comparative biology and taxonomic classification.</title>
        <authorList>
            <person name="Goeker M."/>
        </authorList>
    </citation>
    <scope>NUCLEOTIDE SEQUENCE [LARGE SCALE GENOMIC DNA]</scope>
    <source>
        <strain evidence="5 6">DSM 101015</strain>
    </source>
</reference>
<feature type="region of interest" description="Disordered" evidence="3">
    <location>
        <begin position="237"/>
        <end position="266"/>
    </location>
</feature>
<name>A0A7W6M584_9RHOB</name>